<gene>
    <name evidence="2" type="ORF">PCOR1329_LOCUS68974</name>
</gene>
<sequence length="365" mass="39196">VQIALSKLMSRYDRTTGDEVAQNMKSSTIMAHAHEEVKTLFASAQCGVRNDIQQMRGCIFEAAIGPRLRRHAISKGKDEGKGGCQICHRPNHTAKGCNLRGKDNGTRKEQGLKLQDQHRPYGKDYRMSTINNDVFTGKCDHCHKTAHNKADIRKEAAEEKAKGNAAIQQDDSSGRVSRAKIERAEDEFECDIFDDDQLCCTAMKVDDAAEEWSASDGDTVFIALDTASDYHVASKPILSMFEVMDAGAEFWLGAKIGAAMCPGGDLSKGALLTAKNSALGFDAEPFRCASEARERQARANANEQEDGGPGPSPGASGSGPIGAPPTEGPAAPEPLAPEHTAAALRERLAAQSALQCNGQEIAPRQ</sequence>
<proteinExistence type="predicted"/>
<evidence type="ECO:0000313" key="2">
    <source>
        <dbReference type="EMBL" id="CAK0888125.1"/>
    </source>
</evidence>
<accession>A0ABN9WNB7</accession>
<feature type="non-terminal residue" evidence="2">
    <location>
        <position position="1"/>
    </location>
</feature>
<evidence type="ECO:0000256" key="1">
    <source>
        <dbReference type="SAM" id="MobiDB-lite"/>
    </source>
</evidence>
<feature type="non-terminal residue" evidence="2">
    <location>
        <position position="365"/>
    </location>
</feature>
<dbReference type="EMBL" id="CAUYUJ010019029">
    <property type="protein sequence ID" value="CAK0888125.1"/>
    <property type="molecule type" value="Genomic_DNA"/>
</dbReference>
<keyword evidence="3" id="KW-1185">Reference proteome</keyword>
<reference evidence="2" key="1">
    <citation type="submission" date="2023-10" db="EMBL/GenBank/DDBJ databases">
        <authorList>
            <person name="Chen Y."/>
            <person name="Shah S."/>
            <person name="Dougan E. K."/>
            <person name="Thang M."/>
            <person name="Chan C."/>
        </authorList>
    </citation>
    <scope>NUCLEOTIDE SEQUENCE [LARGE SCALE GENOMIC DNA]</scope>
</reference>
<evidence type="ECO:0000313" key="3">
    <source>
        <dbReference type="Proteomes" id="UP001189429"/>
    </source>
</evidence>
<dbReference type="Proteomes" id="UP001189429">
    <property type="component" value="Unassembled WGS sequence"/>
</dbReference>
<feature type="compositionally biased region" description="Pro residues" evidence="1">
    <location>
        <begin position="322"/>
        <end position="335"/>
    </location>
</feature>
<organism evidence="2 3">
    <name type="scientific">Prorocentrum cordatum</name>
    <dbReference type="NCBI Taxonomy" id="2364126"/>
    <lineage>
        <taxon>Eukaryota</taxon>
        <taxon>Sar</taxon>
        <taxon>Alveolata</taxon>
        <taxon>Dinophyceae</taxon>
        <taxon>Prorocentrales</taxon>
        <taxon>Prorocentraceae</taxon>
        <taxon>Prorocentrum</taxon>
    </lineage>
</organism>
<comment type="caution">
    <text evidence="2">The sequence shown here is derived from an EMBL/GenBank/DDBJ whole genome shotgun (WGS) entry which is preliminary data.</text>
</comment>
<feature type="region of interest" description="Disordered" evidence="1">
    <location>
        <begin position="291"/>
        <end position="341"/>
    </location>
</feature>
<name>A0ABN9WNB7_9DINO</name>
<protein>
    <submittedName>
        <fullName evidence="2">Uncharacterized protein</fullName>
    </submittedName>
</protein>